<dbReference type="InterPro" id="IPR051710">
    <property type="entry name" value="Phosphatase_SH3-domain"/>
</dbReference>
<dbReference type="EMBL" id="CAEZSR010000117">
    <property type="protein sequence ID" value="CAB4575265.1"/>
    <property type="molecule type" value="Genomic_DNA"/>
</dbReference>
<dbReference type="PANTHER" id="PTHR16469:SF27">
    <property type="entry name" value="UBIQUITIN-ASSOCIATED AND SH3 DOMAIN-CONTAINING BA-RELATED"/>
    <property type="match status" value="1"/>
</dbReference>
<dbReference type="SMART" id="SM00855">
    <property type="entry name" value="PGAM"/>
    <property type="match status" value="1"/>
</dbReference>
<sequence length="153" mass="16942">MPLFLVRHAKAGSRSNWDGDDVERPLSQNGWHQARLLGAKLARRSPSLLVSSPYLRCVQTLEPLAELCELEVTIDKRLEEAQAFEPVLDLLAEVPDRTVLCSHGDLIPDTIAALQRRGCELLTPADWRKATVWRLERAATGEIVSAKVTAPPA</sequence>
<reference evidence="1" key="1">
    <citation type="submission" date="2020-05" db="EMBL/GenBank/DDBJ databases">
        <authorList>
            <person name="Chiriac C."/>
            <person name="Salcher M."/>
            <person name="Ghai R."/>
            <person name="Kavagutti S V."/>
        </authorList>
    </citation>
    <scope>NUCLEOTIDE SEQUENCE</scope>
</reference>
<evidence type="ECO:0000313" key="1">
    <source>
        <dbReference type="EMBL" id="CAB4575265.1"/>
    </source>
</evidence>
<dbReference type="InterPro" id="IPR029033">
    <property type="entry name" value="His_PPase_superfam"/>
</dbReference>
<organism evidence="1">
    <name type="scientific">freshwater metagenome</name>
    <dbReference type="NCBI Taxonomy" id="449393"/>
    <lineage>
        <taxon>unclassified sequences</taxon>
        <taxon>metagenomes</taxon>
        <taxon>ecological metagenomes</taxon>
    </lineage>
</organism>
<accession>A0A6J6EIY0</accession>
<dbReference type="PANTHER" id="PTHR16469">
    <property type="entry name" value="UBIQUITIN-ASSOCIATED AND SH3 DOMAIN-CONTAINING BA-RELATED"/>
    <property type="match status" value="1"/>
</dbReference>
<dbReference type="Pfam" id="PF00300">
    <property type="entry name" value="His_Phos_1"/>
    <property type="match status" value="1"/>
</dbReference>
<gene>
    <name evidence="1" type="ORF">UFOPK1493_02664</name>
</gene>
<dbReference type="CDD" id="cd07067">
    <property type="entry name" value="HP_PGM_like"/>
    <property type="match status" value="1"/>
</dbReference>
<proteinExistence type="predicted"/>
<name>A0A6J6EIY0_9ZZZZ</name>
<dbReference type="SUPFAM" id="SSF53254">
    <property type="entry name" value="Phosphoglycerate mutase-like"/>
    <property type="match status" value="1"/>
</dbReference>
<dbReference type="AlphaFoldDB" id="A0A6J6EIY0"/>
<protein>
    <submittedName>
        <fullName evidence="1">Unannotated protein</fullName>
    </submittedName>
</protein>
<dbReference type="Gene3D" id="3.40.50.1240">
    <property type="entry name" value="Phosphoglycerate mutase-like"/>
    <property type="match status" value="1"/>
</dbReference>
<dbReference type="InterPro" id="IPR013078">
    <property type="entry name" value="His_Pase_superF_clade-1"/>
</dbReference>